<evidence type="ECO:0000313" key="7">
    <source>
        <dbReference type="EMBL" id="SDU17309.1"/>
    </source>
</evidence>
<evidence type="ECO:0000256" key="3">
    <source>
        <dbReference type="ARBA" id="ARBA00023054"/>
    </source>
</evidence>
<evidence type="ECO:0000256" key="6">
    <source>
        <dbReference type="SAM" id="Phobius"/>
    </source>
</evidence>
<dbReference type="GeneID" id="96618237"/>
<dbReference type="RefSeq" id="WP_048352290.1">
    <property type="nucleotide sequence ID" value="NZ_CP049044.1"/>
</dbReference>
<evidence type="ECO:0000256" key="1">
    <source>
        <dbReference type="ARBA" id="ARBA00003416"/>
    </source>
</evidence>
<dbReference type="PANTHER" id="PTHR30563:SF0">
    <property type="entry name" value="DNA RECOMBINATION PROTEIN RMUC"/>
    <property type="match status" value="1"/>
</dbReference>
<protein>
    <submittedName>
        <fullName evidence="7">DNA recombination protein RmuC</fullName>
    </submittedName>
</protein>
<feature type="coiled-coil region" evidence="5">
    <location>
        <begin position="79"/>
        <end position="211"/>
    </location>
</feature>
<comment type="function">
    <text evidence="1">Involved in DNA recombination.</text>
</comment>
<gene>
    <name evidence="7" type="ORF">SAMN04490201_0502</name>
</gene>
<dbReference type="EMBL" id="LT629795">
    <property type="protein sequence ID" value="SDU17309.1"/>
    <property type="molecule type" value="Genomic_DNA"/>
</dbReference>
<keyword evidence="6" id="KW-0812">Transmembrane</keyword>
<dbReference type="InterPro" id="IPR003798">
    <property type="entry name" value="DNA_recombination_RmuC"/>
</dbReference>
<keyword evidence="3 5" id="KW-0175">Coiled coil</keyword>
<evidence type="ECO:0000313" key="8">
    <source>
        <dbReference type="Proteomes" id="UP000182058"/>
    </source>
</evidence>
<name>A0ABY0VFA9_9PSED</name>
<sequence length="618" mass="69095">MQASQWTTDIIVISTVLAVASALLGYFAAALRQGRQLSQLTAQLEQSHTAQASVIAEKAALTEQLKVAEGRGHELQVAESKLNAQLQSAIENVTRLNTEQQQSRDVIAAVQLKLEDASRQHHEAAKRLDTVQAEGRAFQERVTDLRDRLEKAQTSNDQLQADRDRLKDELANEGKRAKSLETSERDVREQLSEAKQALTERAQVLNALQERFGGLSSEHTELKTTLQKREEHFQEQMLQLADTRKSLTQEFENLANKIFEEKGKTFTQTSQTSIDGMLKPFRDQIEGFQKRINDVHDASLQGNTSLNAEIKKVLDIGLKMSSEANNLTSALKGDSQQRGAWGEAQLRRTLEMSGLVEEAHYEVQSAFKDSEGRSKQTDYLIKIPDGKHMIIDSKVSLVAYDRAVSANTPEEYQLAMVEHVKSVRRHIDDLASKDYTNLIGMRSPSFVLMFMPIEPAYIEAMKHNKDLFEYGYKKGIVLVSHTTLIPILRTVSNLWMLERSNADAREISEKAGEIYNQVCIVAERLSKLGGSLNTASNHYNNTVKALAGQQGLYGKVERFDKLSAKVSKTLPQLEPVHMDFEAERLSLIVEAIEETPASNELLPAGAHDPFAGELSAQQ</sequence>
<keyword evidence="8" id="KW-1185">Reference proteome</keyword>
<comment type="similarity">
    <text evidence="2">Belongs to the RmuC family.</text>
</comment>
<dbReference type="Gene3D" id="1.10.287.1490">
    <property type="match status" value="1"/>
</dbReference>
<keyword evidence="6" id="KW-1133">Transmembrane helix</keyword>
<accession>A0ABY0VFA9</accession>
<dbReference type="PANTHER" id="PTHR30563">
    <property type="entry name" value="DNA RECOMBINATION PROTEIN RMUC"/>
    <property type="match status" value="1"/>
</dbReference>
<proteinExistence type="inferred from homology"/>
<feature type="transmembrane region" description="Helical" evidence="6">
    <location>
        <begin position="6"/>
        <end position="29"/>
    </location>
</feature>
<keyword evidence="4" id="KW-0233">DNA recombination</keyword>
<dbReference type="Pfam" id="PF02646">
    <property type="entry name" value="RmuC"/>
    <property type="match status" value="1"/>
</dbReference>
<evidence type="ECO:0000256" key="5">
    <source>
        <dbReference type="SAM" id="Coils"/>
    </source>
</evidence>
<organism evidence="7 8">
    <name type="scientific">Pseudomonas psychrophila</name>
    <dbReference type="NCBI Taxonomy" id="122355"/>
    <lineage>
        <taxon>Bacteria</taxon>
        <taxon>Pseudomonadati</taxon>
        <taxon>Pseudomonadota</taxon>
        <taxon>Gammaproteobacteria</taxon>
        <taxon>Pseudomonadales</taxon>
        <taxon>Pseudomonadaceae</taxon>
        <taxon>Pseudomonas</taxon>
    </lineage>
</organism>
<dbReference type="Proteomes" id="UP000182058">
    <property type="component" value="Chromosome I"/>
</dbReference>
<evidence type="ECO:0000256" key="4">
    <source>
        <dbReference type="ARBA" id="ARBA00023172"/>
    </source>
</evidence>
<keyword evidence="6" id="KW-0472">Membrane</keyword>
<evidence type="ECO:0000256" key="2">
    <source>
        <dbReference type="ARBA" id="ARBA00009840"/>
    </source>
</evidence>
<reference evidence="7 8" key="1">
    <citation type="submission" date="2016-10" db="EMBL/GenBank/DDBJ databases">
        <authorList>
            <person name="Varghese N."/>
            <person name="Submissions S."/>
        </authorList>
    </citation>
    <scope>NUCLEOTIDE SEQUENCE [LARGE SCALE GENOMIC DNA]</scope>
    <source>
        <strain evidence="7 8">BS3667</strain>
    </source>
</reference>